<comment type="caution">
    <text evidence="11">The sequence shown here is derived from an EMBL/GenBank/DDBJ whole genome shotgun (WGS) entry which is preliminary data.</text>
</comment>
<keyword evidence="5 7" id="KW-0687">Ribonucleoprotein</keyword>
<evidence type="ECO:0000313" key="11">
    <source>
        <dbReference type="EMBL" id="HEC77783.1"/>
    </source>
</evidence>
<dbReference type="PANTHER" id="PTHR13501:SF8">
    <property type="entry name" value="LARGE RIBOSOMAL SUBUNIT PROTEIN UL22M"/>
    <property type="match status" value="1"/>
</dbReference>
<dbReference type="CDD" id="cd00336">
    <property type="entry name" value="Ribosomal_L22"/>
    <property type="match status" value="1"/>
</dbReference>
<comment type="similarity">
    <text evidence="1 7 8">Belongs to the universal ribosomal protein uL22 family.</text>
</comment>
<evidence type="ECO:0000256" key="1">
    <source>
        <dbReference type="ARBA" id="ARBA00009451"/>
    </source>
</evidence>
<dbReference type="Proteomes" id="UP000885826">
    <property type="component" value="Unassembled WGS sequence"/>
</dbReference>
<proteinExistence type="inferred from homology"/>
<dbReference type="GO" id="GO:0003735">
    <property type="term" value="F:structural constituent of ribosome"/>
    <property type="evidence" value="ECO:0007669"/>
    <property type="project" value="InterPro"/>
</dbReference>
<reference evidence="11" key="1">
    <citation type="journal article" date="2020" name="mSystems">
        <title>Genome- and Community-Level Interaction Insights into Carbon Utilization and Element Cycling Functions of Hydrothermarchaeota in Hydrothermal Sediment.</title>
        <authorList>
            <person name="Zhou Z."/>
            <person name="Liu Y."/>
            <person name="Xu W."/>
            <person name="Pan J."/>
            <person name="Luo Z.H."/>
            <person name="Li M."/>
        </authorList>
    </citation>
    <scope>NUCLEOTIDE SEQUENCE</scope>
    <source>
        <strain evidence="11">HyVt-388</strain>
    </source>
</reference>
<evidence type="ECO:0000256" key="7">
    <source>
        <dbReference type="HAMAP-Rule" id="MF_01331"/>
    </source>
</evidence>
<dbReference type="AlphaFoldDB" id="A0A9C9EKM8"/>
<gene>
    <name evidence="7" type="primary">rplV</name>
    <name evidence="11" type="ORF">ENI34_01400</name>
</gene>
<dbReference type="InterPro" id="IPR036394">
    <property type="entry name" value="Ribosomal_uL22_sf"/>
</dbReference>
<dbReference type="InterPro" id="IPR047867">
    <property type="entry name" value="Ribosomal_uL22_bac/org-type"/>
</dbReference>
<evidence type="ECO:0000256" key="9">
    <source>
        <dbReference type="RuleBase" id="RU004006"/>
    </source>
</evidence>
<keyword evidence="4 7" id="KW-0689">Ribosomal protein</keyword>
<comment type="function">
    <text evidence="7 10">This protein binds specifically to 23S rRNA; its binding is stimulated by other ribosomal proteins, e.g., L4, L17, and L20. It is important during the early stages of 50S assembly. It makes multiple contacts with different domains of the 23S rRNA in the assembled 50S subunit and ribosome.</text>
</comment>
<organism evidence="11 12">
    <name type="scientific">candidate division WOR-3 bacterium</name>
    <dbReference type="NCBI Taxonomy" id="2052148"/>
    <lineage>
        <taxon>Bacteria</taxon>
        <taxon>Bacteria division WOR-3</taxon>
    </lineage>
</organism>
<evidence type="ECO:0000313" key="12">
    <source>
        <dbReference type="Proteomes" id="UP000885826"/>
    </source>
</evidence>
<name>A0A9C9EKM8_UNCW3</name>
<keyword evidence="2 7" id="KW-0699">rRNA-binding</keyword>
<dbReference type="GO" id="GO:0019843">
    <property type="term" value="F:rRNA binding"/>
    <property type="evidence" value="ECO:0007669"/>
    <property type="project" value="UniProtKB-UniRule"/>
</dbReference>
<comment type="function">
    <text evidence="7">The globular domain of the protein is located near the polypeptide exit tunnel on the outside of the subunit, while an extended beta-hairpin is found that lines the wall of the exit tunnel in the center of the 70S ribosome.</text>
</comment>
<evidence type="ECO:0000256" key="6">
    <source>
        <dbReference type="ARBA" id="ARBA00035207"/>
    </source>
</evidence>
<keyword evidence="3 7" id="KW-0694">RNA-binding</keyword>
<evidence type="ECO:0000256" key="4">
    <source>
        <dbReference type="ARBA" id="ARBA00022980"/>
    </source>
</evidence>
<dbReference type="PANTHER" id="PTHR13501">
    <property type="entry name" value="CHLOROPLAST 50S RIBOSOMAL PROTEIN L22-RELATED"/>
    <property type="match status" value="1"/>
</dbReference>
<dbReference type="Pfam" id="PF00237">
    <property type="entry name" value="Ribosomal_L22"/>
    <property type="match status" value="1"/>
</dbReference>
<accession>A0A9C9EKM8</accession>
<dbReference type="SUPFAM" id="SSF54843">
    <property type="entry name" value="Ribosomal protein L22"/>
    <property type="match status" value="1"/>
</dbReference>
<dbReference type="Gene3D" id="3.90.470.10">
    <property type="entry name" value="Ribosomal protein L22/L17"/>
    <property type="match status" value="1"/>
</dbReference>
<dbReference type="NCBIfam" id="TIGR01044">
    <property type="entry name" value="rplV_bact"/>
    <property type="match status" value="1"/>
</dbReference>
<dbReference type="HAMAP" id="MF_01331_B">
    <property type="entry name" value="Ribosomal_uL22_B"/>
    <property type="match status" value="1"/>
</dbReference>
<sequence length="121" mass="13881">MIAKAVKRYERISPRKVKRMLDIIRGKGVVEARALLKFNHSRSRIPVLKTLDSAVANLKVKVGSVRVDDSDLYIKEAKADEGPMMKRWRAGFRGTADMIRRRTCHITLIVDSYKPLESEEK</sequence>
<evidence type="ECO:0000256" key="5">
    <source>
        <dbReference type="ARBA" id="ARBA00023274"/>
    </source>
</evidence>
<evidence type="ECO:0000256" key="8">
    <source>
        <dbReference type="RuleBase" id="RU004005"/>
    </source>
</evidence>
<dbReference type="GO" id="GO:0006412">
    <property type="term" value="P:translation"/>
    <property type="evidence" value="ECO:0007669"/>
    <property type="project" value="UniProtKB-UniRule"/>
</dbReference>
<evidence type="ECO:0000256" key="10">
    <source>
        <dbReference type="RuleBase" id="RU004008"/>
    </source>
</evidence>
<dbReference type="InterPro" id="IPR005727">
    <property type="entry name" value="Ribosomal_uL22_bac/chlpt-type"/>
</dbReference>
<dbReference type="EMBL" id="DRIG01000018">
    <property type="protein sequence ID" value="HEC77783.1"/>
    <property type="molecule type" value="Genomic_DNA"/>
</dbReference>
<dbReference type="InterPro" id="IPR001063">
    <property type="entry name" value="Ribosomal_uL22"/>
</dbReference>
<evidence type="ECO:0000256" key="2">
    <source>
        <dbReference type="ARBA" id="ARBA00022730"/>
    </source>
</evidence>
<protein>
    <recommendedName>
        <fullName evidence="6 7">Large ribosomal subunit protein uL22</fullName>
    </recommendedName>
</protein>
<comment type="subunit">
    <text evidence="7 9">Part of the 50S ribosomal subunit.</text>
</comment>
<evidence type="ECO:0000256" key="3">
    <source>
        <dbReference type="ARBA" id="ARBA00022884"/>
    </source>
</evidence>
<dbReference type="GO" id="GO:0022625">
    <property type="term" value="C:cytosolic large ribosomal subunit"/>
    <property type="evidence" value="ECO:0007669"/>
    <property type="project" value="TreeGrafter"/>
</dbReference>